<feature type="region of interest" description="Disordered" evidence="1">
    <location>
        <begin position="76"/>
        <end position="103"/>
    </location>
</feature>
<dbReference type="EMBL" id="FZNP01000007">
    <property type="protein sequence ID" value="SNR81542.1"/>
    <property type="molecule type" value="Genomic_DNA"/>
</dbReference>
<dbReference type="Proteomes" id="UP000198420">
    <property type="component" value="Unassembled WGS sequence"/>
</dbReference>
<feature type="compositionally biased region" description="Basic residues" evidence="1">
    <location>
        <begin position="1"/>
        <end position="19"/>
    </location>
</feature>
<reference evidence="3" key="1">
    <citation type="submission" date="2017-06" db="EMBL/GenBank/DDBJ databases">
        <authorList>
            <person name="Varghese N."/>
            <person name="Submissions S."/>
        </authorList>
    </citation>
    <scope>NUCLEOTIDE SEQUENCE [LARGE SCALE GENOMIC DNA]</scope>
    <source>
        <strain evidence="3">DSM 44485</strain>
    </source>
</reference>
<evidence type="ECO:0000313" key="3">
    <source>
        <dbReference type="Proteomes" id="UP000198420"/>
    </source>
</evidence>
<evidence type="ECO:0000313" key="2">
    <source>
        <dbReference type="EMBL" id="SNR81542.1"/>
    </source>
</evidence>
<keyword evidence="3" id="KW-1185">Reference proteome</keyword>
<evidence type="ECO:0000256" key="1">
    <source>
        <dbReference type="SAM" id="MobiDB-lite"/>
    </source>
</evidence>
<name>A0A238ZEN8_9ACTN</name>
<feature type="compositionally biased region" description="Low complexity" evidence="1">
    <location>
        <begin position="84"/>
        <end position="96"/>
    </location>
</feature>
<evidence type="ECO:0008006" key="4">
    <source>
        <dbReference type="Google" id="ProtNLM"/>
    </source>
</evidence>
<proteinExistence type="predicted"/>
<feature type="region of interest" description="Disordered" evidence="1">
    <location>
        <begin position="1"/>
        <end position="31"/>
    </location>
</feature>
<dbReference type="InterPro" id="IPR023214">
    <property type="entry name" value="HAD_sf"/>
</dbReference>
<dbReference type="SUPFAM" id="SSF56784">
    <property type="entry name" value="HAD-like"/>
    <property type="match status" value="1"/>
</dbReference>
<accession>A0A238ZEN8</accession>
<organism evidence="2 3">
    <name type="scientific">Actinomadura mexicana</name>
    <dbReference type="NCBI Taxonomy" id="134959"/>
    <lineage>
        <taxon>Bacteria</taxon>
        <taxon>Bacillati</taxon>
        <taxon>Actinomycetota</taxon>
        <taxon>Actinomycetes</taxon>
        <taxon>Streptosporangiales</taxon>
        <taxon>Thermomonosporaceae</taxon>
        <taxon>Actinomadura</taxon>
    </lineage>
</organism>
<gene>
    <name evidence="2" type="ORF">SAMN06265355_107167</name>
</gene>
<protein>
    <recommendedName>
        <fullName evidence="4">Haloacid dehalogenase superfamily, subfamily IA, variant 3 with third motif having DD or ED</fullName>
    </recommendedName>
</protein>
<dbReference type="Gene3D" id="3.40.50.1000">
    <property type="entry name" value="HAD superfamily/HAD-like"/>
    <property type="match status" value="1"/>
</dbReference>
<sequence length="103" mass="11368">MHRLRLRRRDQRVPARGRRLLPEPVEAPPGRLGAARGEVVFVDDREENVRAARMLGIRAVHFTGVPRLRPDLARVAGQPRVRTGRAAGPAGTTGRARPSRRGG</sequence>
<dbReference type="InterPro" id="IPR036412">
    <property type="entry name" value="HAD-like_sf"/>
</dbReference>
<dbReference type="AlphaFoldDB" id="A0A238ZEN8"/>